<name>A0ABV9VKR7_STRAZ</name>
<keyword evidence="6" id="KW-1185">Reference proteome</keyword>
<evidence type="ECO:0000259" key="4">
    <source>
        <dbReference type="PROSITE" id="PS01124"/>
    </source>
</evidence>
<reference evidence="6" key="1">
    <citation type="journal article" date="2019" name="Int. J. Syst. Evol. Microbiol.">
        <title>The Global Catalogue of Microorganisms (GCM) 10K type strain sequencing project: providing services to taxonomists for standard genome sequencing and annotation.</title>
        <authorList>
            <consortium name="The Broad Institute Genomics Platform"/>
            <consortium name="The Broad Institute Genome Sequencing Center for Infectious Disease"/>
            <person name="Wu L."/>
            <person name="Ma J."/>
        </authorList>
    </citation>
    <scope>NUCLEOTIDE SEQUENCE [LARGE SCALE GENOMIC DNA]</scope>
    <source>
        <strain evidence="6">ICMP 257</strain>
    </source>
</reference>
<dbReference type="SMART" id="SM00342">
    <property type="entry name" value="HTH_ARAC"/>
    <property type="match status" value="1"/>
</dbReference>
<organism evidence="5 6">
    <name type="scientific">Streptomyces atroolivaceus</name>
    <dbReference type="NCBI Taxonomy" id="66869"/>
    <lineage>
        <taxon>Bacteria</taxon>
        <taxon>Bacillati</taxon>
        <taxon>Actinomycetota</taxon>
        <taxon>Actinomycetes</taxon>
        <taxon>Kitasatosporales</taxon>
        <taxon>Streptomycetaceae</taxon>
        <taxon>Streptomyces</taxon>
    </lineage>
</organism>
<keyword evidence="2" id="KW-0238">DNA-binding</keyword>
<dbReference type="InterPro" id="IPR018060">
    <property type="entry name" value="HTH_AraC"/>
</dbReference>
<dbReference type="PROSITE" id="PS01124">
    <property type="entry name" value="HTH_ARAC_FAMILY_2"/>
    <property type="match status" value="1"/>
</dbReference>
<gene>
    <name evidence="5" type="ORF">ACFPL4_34740</name>
</gene>
<dbReference type="RefSeq" id="WP_033305502.1">
    <property type="nucleotide sequence ID" value="NZ_JBFAGR010000018.1"/>
</dbReference>
<keyword evidence="1" id="KW-0805">Transcription regulation</keyword>
<dbReference type="InterPro" id="IPR009057">
    <property type="entry name" value="Homeodomain-like_sf"/>
</dbReference>
<dbReference type="EMBL" id="JBHSJE010000017">
    <property type="protein sequence ID" value="MFC4983434.1"/>
    <property type="molecule type" value="Genomic_DNA"/>
</dbReference>
<evidence type="ECO:0000256" key="1">
    <source>
        <dbReference type="ARBA" id="ARBA00023015"/>
    </source>
</evidence>
<dbReference type="Pfam" id="PF12833">
    <property type="entry name" value="HTH_18"/>
    <property type="match status" value="1"/>
</dbReference>
<dbReference type="InterPro" id="IPR050204">
    <property type="entry name" value="AraC_XylS_family_regulators"/>
</dbReference>
<dbReference type="Proteomes" id="UP001595908">
    <property type="component" value="Unassembled WGS sequence"/>
</dbReference>
<feature type="domain" description="HTH araC/xylS-type" evidence="4">
    <location>
        <begin position="166"/>
        <end position="267"/>
    </location>
</feature>
<dbReference type="GeneID" id="31237312"/>
<dbReference type="PANTHER" id="PTHR46796">
    <property type="entry name" value="HTH-TYPE TRANSCRIPTIONAL ACTIVATOR RHAS-RELATED"/>
    <property type="match status" value="1"/>
</dbReference>
<dbReference type="PANTHER" id="PTHR46796:SF15">
    <property type="entry name" value="BLL1074 PROTEIN"/>
    <property type="match status" value="1"/>
</dbReference>
<evidence type="ECO:0000256" key="3">
    <source>
        <dbReference type="ARBA" id="ARBA00023163"/>
    </source>
</evidence>
<evidence type="ECO:0000313" key="5">
    <source>
        <dbReference type="EMBL" id="MFC4983434.1"/>
    </source>
</evidence>
<comment type="caution">
    <text evidence="5">The sequence shown here is derived from an EMBL/GenBank/DDBJ whole genome shotgun (WGS) entry which is preliminary data.</text>
</comment>
<protein>
    <submittedName>
        <fullName evidence="5">Helix-turn-helix domain-containing protein</fullName>
    </submittedName>
</protein>
<evidence type="ECO:0000313" key="6">
    <source>
        <dbReference type="Proteomes" id="UP001595908"/>
    </source>
</evidence>
<dbReference type="Gene3D" id="1.10.10.60">
    <property type="entry name" value="Homeodomain-like"/>
    <property type="match status" value="1"/>
</dbReference>
<proteinExistence type="predicted"/>
<keyword evidence="3" id="KW-0804">Transcription</keyword>
<evidence type="ECO:0000256" key="2">
    <source>
        <dbReference type="ARBA" id="ARBA00023125"/>
    </source>
</evidence>
<dbReference type="SUPFAM" id="SSF46689">
    <property type="entry name" value="Homeodomain-like"/>
    <property type="match status" value="1"/>
</dbReference>
<sequence length="281" mass="30418">MATGIGARPAPALREYVDSYVGFDLRGLPTGVHCGPPSRALTAVISLSDPFEVASGVDDGSPVTRFGSVAGGLMCRSVAIHHDGRQQGVQLSLTPLGARAIYGMPAAELAHTLVPLEDLLGTLGVELADRLRDASTWAARFTVLDQLLLRTLGRGAGSDRVRRMHPEVAEAWRRLVAARGWVQIGAVAAESGWSRRHLTERFRGEMGLTPKTLARVLRFEHAHDLATARDPLPWADVATTSGYADQAHLVRDWSEFTGRTPTAWRHSEVLLGTRQSPADRP</sequence>
<accession>A0ABV9VKR7</accession>